<evidence type="ECO:0000313" key="9">
    <source>
        <dbReference type="EMBL" id="MBW5425211.1"/>
    </source>
</evidence>
<dbReference type="EMBL" id="WMBF01000459">
    <property type="protein sequence ID" value="MBW5425211.1"/>
    <property type="molecule type" value="Genomic_DNA"/>
</dbReference>
<dbReference type="RefSeq" id="WP_219691605.1">
    <property type="nucleotide sequence ID" value="NZ_WMBF01000459.1"/>
</dbReference>
<dbReference type="Gene3D" id="3.90.550.10">
    <property type="entry name" value="Spore Coat Polysaccharide Biosynthesis Protein SpsA, Chain A"/>
    <property type="match status" value="1"/>
</dbReference>
<evidence type="ECO:0000259" key="8">
    <source>
        <dbReference type="Pfam" id="PF00535"/>
    </source>
</evidence>
<evidence type="ECO:0000256" key="6">
    <source>
        <dbReference type="ARBA" id="ARBA00023136"/>
    </source>
</evidence>
<evidence type="ECO:0000256" key="1">
    <source>
        <dbReference type="ARBA" id="ARBA00004202"/>
    </source>
</evidence>
<dbReference type="PANTHER" id="PTHR37316:SF3">
    <property type="entry name" value="TEICHOIC ACID GLYCEROL-PHOSPHATE TRANSFERASE"/>
    <property type="match status" value="1"/>
</dbReference>
<evidence type="ECO:0000256" key="5">
    <source>
        <dbReference type="ARBA" id="ARBA00022944"/>
    </source>
</evidence>
<evidence type="ECO:0000256" key="3">
    <source>
        <dbReference type="ARBA" id="ARBA00022475"/>
    </source>
</evidence>
<dbReference type="Pfam" id="PF04464">
    <property type="entry name" value="Glyphos_transf"/>
    <property type="match status" value="1"/>
</dbReference>
<evidence type="ECO:0000256" key="4">
    <source>
        <dbReference type="ARBA" id="ARBA00022679"/>
    </source>
</evidence>
<gene>
    <name evidence="9" type="ORF">GKQ77_27240</name>
</gene>
<sequence>MPERSETRGPERIDTAGPVLSVVVHGRNVQGHLAAGLDALAAQSSPGVEVIVAAVGASAQAAAADRPGVTVVPLPEGTGDGAARTAGAERATGRWLHFVHSKDTVPTGAPRTLADRVADLADLAGDATGAGGTTRATGADGTKGASDADVLVVDHVRSTWRHRGMPSPDGKYLAKQARRALPLADCPDLLRVTPLLGNRVLRADFWRAHAGQLAGEDETYTAYAALLLAGRIAALDQVALNVRELRAESLPSGPPEARFGVIARYESLLALAAHLGLPAPPRAALYDVMVGDCLRVAAREKLPEPVRREFFHRASKAAVAWRPEGHQRPGGLEGVRRRILEEDAYTKYRTFQTANQQRRKLRSAVVSRKHKVGLKVRDLRYRRELERPVDPNLAVFTAYWDRGVACNPAAIAAKLAELAPHIHPVWVVAAANVPLLPPGTDHIVPGTRRYWEVMARAKYLVNNVNFPNAVVKRPDAIHVQTHHGTPLKRMGLDQLDYPAAAKGLNFHSLLARVDKWTYSVSANSHSTQMWERAYPSRYESLDHGYPRNDVFYRATAADIRAIRERLGIAPGKRAILYAPTHRDYEAAWTPRLDLATLADRLGDDTVLLVRGHYFYGGTASPLAGLRRSGRIIDVSSYDPVEDLSLAADALITDYSSIMFDYANLDRPIVIYADDWETYATTRGVYFDLPAEAPGQVARTQEELTDLLTSEAWRDEESTKARKVFRERFCEYDDGRAAERVVRRVFLGESEESLPPVTPVGERIPAPTPEEATQR</sequence>
<dbReference type="Proteomes" id="UP001197114">
    <property type="component" value="Unassembled WGS sequence"/>
</dbReference>
<dbReference type="InterPro" id="IPR007554">
    <property type="entry name" value="Glycerophosphate_synth"/>
</dbReference>
<keyword evidence="6" id="KW-0472">Membrane</keyword>
<accession>A0ABS6YUU0</accession>
<evidence type="ECO:0000256" key="7">
    <source>
        <dbReference type="SAM" id="MobiDB-lite"/>
    </source>
</evidence>
<feature type="region of interest" description="Disordered" evidence="7">
    <location>
        <begin position="751"/>
        <end position="774"/>
    </location>
</feature>
<comment type="caution">
    <text evidence="9">The sequence shown here is derived from an EMBL/GenBank/DDBJ whole genome shotgun (WGS) entry which is preliminary data.</text>
</comment>
<dbReference type="Gene3D" id="3.40.50.12580">
    <property type="match status" value="1"/>
</dbReference>
<keyword evidence="4" id="KW-0808">Transferase</keyword>
<dbReference type="InterPro" id="IPR043149">
    <property type="entry name" value="TagF_N"/>
</dbReference>
<dbReference type="InterPro" id="IPR001173">
    <property type="entry name" value="Glyco_trans_2-like"/>
</dbReference>
<reference evidence="9 10" key="1">
    <citation type="submission" date="2019-11" db="EMBL/GenBank/DDBJ databases">
        <authorList>
            <person name="Ay H."/>
        </authorList>
    </citation>
    <scope>NUCLEOTIDE SEQUENCE [LARGE SCALE GENOMIC DNA]</scope>
    <source>
        <strain evidence="9 10">BG9H</strain>
    </source>
</reference>
<dbReference type="SUPFAM" id="SSF53448">
    <property type="entry name" value="Nucleotide-diphospho-sugar transferases"/>
    <property type="match status" value="1"/>
</dbReference>
<dbReference type="InterPro" id="IPR043148">
    <property type="entry name" value="TagF_C"/>
</dbReference>
<keyword evidence="5" id="KW-0777">Teichoic acid biosynthesis</keyword>
<evidence type="ECO:0000313" key="10">
    <source>
        <dbReference type="Proteomes" id="UP001197114"/>
    </source>
</evidence>
<organism evidence="9 10">
    <name type="scientific">Streptomyces anatolicus</name>
    <dbReference type="NCBI Taxonomy" id="2675858"/>
    <lineage>
        <taxon>Bacteria</taxon>
        <taxon>Bacillati</taxon>
        <taxon>Actinomycetota</taxon>
        <taxon>Actinomycetes</taxon>
        <taxon>Kitasatosporales</taxon>
        <taxon>Streptomycetaceae</taxon>
        <taxon>Streptomyces</taxon>
    </lineage>
</organism>
<comment type="subcellular location">
    <subcellularLocation>
        <location evidence="1">Cell membrane</location>
        <topology evidence="1">Peripheral membrane protein</topology>
    </subcellularLocation>
</comment>
<feature type="domain" description="Glycosyltransferase 2-like" evidence="8">
    <location>
        <begin position="21"/>
        <end position="122"/>
    </location>
</feature>
<comment type="similarity">
    <text evidence="2">Belongs to the CDP-glycerol glycerophosphotransferase family.</text>
</comment>
<dbReference type="Pfam" id="PF00535">
    <property type="entry name" value="Glycos_transf_2"/>
    <property type="match status" value="1"/>
</dbReference>
<keyword evidence="3" id="KW-1003">Cell membrane</keyword>
<proteinExistence type="inferred from homology"/>
<keyword evidence="10" id="KW-1185">Reference proteome</keyword>
<dbReference type="Gene3D" id="3.40.50.11820">
    <property type="match status" value="1"/>
</dbReference>
<dbReference type="InterPro" id="IPR029044">
    <property type="entry name" value="Nucleotide-diphossugar_trans"/>
</dbReference>
<evidence type="ECO:0000256" key="2">
    <source>
        <dbReference type="ARBA" id="ARBA00010488"/>
    </source>
</evidence>
<name>A0ABS6YUU0_9ACTN</name>
<dbReference type="InterPro" id="IPR051612">
    <property type="entry name" value="Teichoic_Acid_Biosynth"/>
</dbReference>
<dbReference type="SUPFAM" id="SSF53756">
    <property type="entry name" value="UDP-Glycosyltransferase/glycogen phosphorylase"/>
    <property type="match status" value="1"/>
</dbReference>
<protein>
    <submittedName>
        <fullName evidence="9">Glycosyltransferase</fullName>
    </submittedName>
</protein>
<dbReference type="PANTHER" id="PTHR37316">
    <property type="entry name" value="TEICHOIC ACID GLYCEROL-PHOSPHATE PRIMASE"/>
    <property type="match status" value="1"/>
</dbReference>